<reference evidence="2" key="1">
    <citation type="submission" date="2014-04" db="EMBL/GenBank/DDBJ databases">
        <title>Evolutionary Origins and Diversification of the Mycorrhizal Mutualists.</title>
        <authorList>
            <consortium name="DOE Joint Genome Institute"/>
            <consortium name="Mycorrhizal Genomics Consortium"/>
            <person name="Kohler A."/>
            <person name="Kuo A."/>
            <person name="Nagy L.G."/>
            <person name="Floudas D."/>
            <person name="Copeland A."/>
            <person name="Barry K.W."/>
            <person name="Cichocki N."/>
            <person name="Veneault-Fourrey C."/>
            <person name="LaButti K."/>
            <person name="Lindquist E.A."/>
            <person name="Lipzen A."/>
            <person name="Lundell T."/>
            <person name="Morin E."/>
            <person name="Murat C."/>
            <person name="Riley R."/>
            <person name="Ohm R."/>
            <person name="Sun H."/>
            <person name="Tunlid A."/>
            <person name="Henrissat B."/>
            <person name="Grigoriev I.V."/>
            <person name="Hibbett D.S."/>
            <person name="Martin F."/>
        </authorList>
    </citation>
    <scope>NUCLEOTIDE SEQUENCE [LARGE SCALE GENOMIC DNA]</scope>
    <source>
        <strain evidence="2">FD-334 SS-4</strain>
    </source>
</reference>
<gene>
    <name evidence="1" type="ORF">HYPSUDRAFT_526272</name>
</gene>
<dbReference type="OrthoDB" id="3064206at2759"/>
<dbReference type="AlphaFoldDB" id="A0A0D2MKT1"/>
<evidence type="ECO:0000313" key="1">
    <source>
        <dbReference type="EMBL" id="KJA24383.1"/>
    </source>
</evidence>
<keyword evidence="2" id="KW-1185">Reference proteome</keyword>
<proteinExistence type="predicted"/>
<protein>
    <recommendedName>
        <fullName evidence="3">F-box domain-containing protein</fullName>
    </recommendedName>
</protein>
<dbReference type="EMBL" id="KN817537">
    <property type="protein sequence ID" value="KJA24383.1"/>
    <property type="molecule type" value="Genomic_DNA"/>
</dbReference>
<sequence>MTAELPARPIPITELGSDVLYEIFLANTYREIGSIPKDATQFDLSHSPLTITRRTSQVCRMWRDIILQSPLIWARCIDLDCLDQKTNNWRQLVLQRTAETMLCITAVSATRRMVPERHGLATFFARLLDERWERIAEIDISIHVEDLKDNRITVPFNQPTNSLRVFEVRTIKRRSAFIDLPLFSGHAPSLVRISLPEFPSFQLDVQSTSMFTSCLRHITLDQPILLVAYDFLNAFLRTPLLETLKMNISNVIYETSESHLLPRPTMSRLTSIHVICPTLDIYPAFLDRLTAEVGCALRMIHHLHGNDEFPESLESMQRIFQRYADSFFKCHQGPDQETINDVGLHVSPFHCLFSCYKERFEVLVGRSGSNGRFQNLPPSIIARLLDTVSMLNIPDTVRQLKLNVNLKYAVSQDVISGFSPSLFEALKAMDWVTCLVISFTDNSTTLKELCTAGNDALFPALKTLSLIFLIRSPQVKYTNFEETILKFCSRRNQSSPVEYLRLETFGQSPWIDMRALDELNGLTVVWDADGAVNQYSCGSGDTECLLFGRGRSDNLSA</sequence>
<name>A0A0D2MKT1_HYPSF</name>
<evidence type="ECO:0000313" key="2">
    <source>
        <dbReference type="Proteomes" id="UP000054270"/>
    </source>
</evidence>
<evidence type="ECO:0008006" key="3">
    <source>
        <dbReference type="Google" id="ProtNLM"/>
    </source>
</evidence>
<organism evidence="1 2">
    <name type="scientific">Hypholoma sublateritium (strain FD-334 SS-4)</name>
    <dbReference type="NCBI Taxonomy" id="945553"/>
    <lineage>
        <taxon>Eukaryota</taxon>
        <taxon>Fungi</taxon>
        <taxon>Dikarya</taxon>
        <taxon>Basidiomycota</taxon>
        <taxon>Agaricomycotina</taxon>
        <taxon>Agaricomycetes</taxon>
        <taxon>Agaricomycetidae</taxon>
        <taxon>Agaricales</taxon>
        <taxon>Agaricineae</taxon>
        <taxon>Strophariaceae</taxon>
        <taxon>Hypholoma</taxon>
    </lineage>
</organism>
<dbReference type="Proteomes" id="UP000054270">
    <property type="component" value="Unassembled WGS sequence"/>
</dbReference>
<accession>A0A0D2MKT1</accession>